<feature type="region of interest" description="Disordered" evidence="1">
    <location>
        <begin position="1"/>
        <end position="21"/>
    </location>
</feature>
<gene>
    <name evidence="2" type="ORF">SAMN04487818_103333</name>
</gene>
<accession>A0A1H9P8D1</accession>
<dbReference type="AlphaFoldDB" id="A0A1H9P8D1"/>
<proteinExistence type="predicted"/>
<feature type="region of interest" description="Disordered" evidence="1">
    <location>
        <begin position="148"/>
        <end position="244"/>
    </location>
</feature>
<keyword evidence="3" id="KW-1185">Reference proteome</keyword>
<evidence type="ECO:0000313" key="3">
    <source>
        <dbReference type="Proteomes" id="UP000199051"/>
    </source>
</evidence>
<name>A0A1H9P8D1_9PSEU</name>
<dbReference type="Proteomes" id="UP000199051">
    <property type="component" value="Unassembled WGS sequence"/>
</dbReference>
<reference evidence="3" key="1">
    <citation type="submission" date="2016-10" db="EMBL/GenBank/DDBJ databases">
        <authorList>
            <person name="Varghese N."/>
            <person name="Submissions S."/>
        </authorList>
    </citation>
    <scope>NUCLEOTIDE SEQUENCE [LARGE SCALE GENOMIC DNA]</scope>
    <source>
        <strain evidence="3">DSM 44260</strain>
    </source>
</reference>
<dbReference type="EMBL" id="FOGI01000003">
    <property type="protein sequence ID" value="SER44321.1"/>
    <property type="molecule type" value="Genomic_DNA"/>
</dbReference>
<feature type="region of interest" description="Disordered" evidence="1">
    <location>
        <begin position="80"/>
        <end position="107"/>
    </location>
</feature>
<feature type="non-terminal residue" evidence="2">
    <location>
        <position position="1"/>
    </location>
</feature>
<feature type="compositionally biased region" description="Low complexity" evidence="1">
    <location>
        <begin position="1"/>
        <end position="16"/>
    </location>
</feature>
<sequence length="244" mass="26470">KINSAPGAHPPGARGPISEPIDQDDLSIGLGWGLWMVDGVVDRSLRWRIVGSKRLIRAGGLGDDDLHPAFTDVGRNAPLTGVGPNAPLSDVGPHARKQRWPTSAPRGRWCQAGSMGWTCFAWGSSARSVVHAAGPAFRPLLCGPATGTAGAPRKTSPPHRAQLETRAPTQCRRRAVNRRRRRRAREQEHPSAQDQTAQSSPRYTAYRQRPTKRPGQTTTLWTTAPTKRTPESTPSQPTAPTPTK</sequence>
<protein>
    <submittedName>
        <fullName evidence="2">Uncharacterized protein</fullName>
    </submittedName>
</protein>
<feature type="compositionally biased region" description="Polar residues" evidence="1">
    <location>
        <begin position="214"/>
        <end position="226"/>
    </location>
</feature>
<feature type="compositionally biased region" description="Basic residues" evidence="1">
    <location>
        <begin position="171"/>
        <end position="184"/>
    </location>
</feature>
<evidence type="ECO:0000256" key="1">
    <source>
        <dbReference type="SAM" id="MobiDB-lite"/>
    </source>
</evidence>
<feature type="compositionally biased region" description="Polar residues" evidence="1">
    <location>
        <begin position="192"/>
        <end position="202"/>
    </location>
</feature>
<evidence type="ECO:0000313" key="2">
    <source>
        <dbReference type="EMBL" id="SER44321.1"/>
    </source>
</evidence>
<organism evidence="2 3">
    <name type="scientific">Actinokineospora terrae</name>
    <dbReference type="NCBI Taxonomy" id="155974"/>
    <lineage>
        <taxon>Bacteria</taxon>
        <taxon>Bacillati</taxon>
        <taxon>Actinomycetota</taxon>
        <taxon>Actinomycetes</taxon>
        <taxon>Pseudonocardiales</taxon>
        <taxon>Pseudonocardiaceae</taxon>
        <taxon>Actinokineospora</taxon>
    </lineage>
</organism>